<reference evidence="5 6" key="1">
    <citation type="submission" date="2016-06" db="EMBL/GenBank/DDBJ databases">
        <title>Living apart together: crosstalk between the core and supernumerary genomes in a fungal plant pathogen.</title>
        <authorList>
            <person name="Vanheule A."/>
            <person name="Audenaert K."/>
            <person name="Warris S."/>
            <person name="Van De Geest H."/>
            <person name="Schijlen E."/>
            <person name="Hofte M."/>
            <person name="De Saeger S."/>
            <person name="Haesaert G."/>
            <person name="Waalwijk C."/>
            <person name="Van Der Lee T."/>
        </authorList>
    </citation>
    <scope>NUCLEOTIDE SEQUENCE [LARGE SCALE GENOMIC DNA]</scope>
    <source>
        <strain evidence="5 6">2516</strain>
    </source>
</reference>
<evidence type="ECO:0000313" key="6">
    <source>
        <dbReference type="Proteomes" id="UP000091967"/>
    </source>
</evidence>
<keyword evidence="4" id="KW-0456">Lyase</keyword>
<evidence type="ECO:0000256" key="1">
    <source>
        <dbReference type="ARBA" id="ARBA00001946"/>
    </source>
</evidence>
<keyword evidence="4" id="KW-0479">Metal-binding</keyword>
<dbReference type="SMR" id="A0A1B8B574"/>
<protein>
    <recommendedName>
        <fullName evidence="4">Terpene synthase</fullName>
        <ecNumber evidence="4">4.2.3.-</ecNumber>
    </recommendedName>
</protein>
<comment type="caution">
    <text evidence="5">The sequence shown here is derived from an EMBL/GenBank/DDBJ whole genome shotgun (WGS) entry which is preliminary data.</text>
</comment>
<organism evidence="5 6">
    <name type="scientific">Fusarium poae</name>
    <dbReference type="NCBI Taxonomy" id="36050"/>
    <lineage>
        <taxon>Eukaryota</taxon>
        <taxon>Fungi</taxon>
        <taxon>Dikarya</taxon>
        <taxon>Ascomycota</taxon>
        <taxon>Pezizomycotina</taxon>
        <taxon>Sordariomycetes</taxon>
        <taxon>Hypocreomycetidae</taxon>
        <taxon>Hypocreales</taxon>
        <taxon>Nectriaceae</taxon>
        <taxon>Fusarium</taxon>
    </lineage>
</organism>
<dbReference type="InterPro" id="IPR008949">
    <property type="entry name" value="Isoprenoid_synthase_dom_sf"/>
</dbReference>
<comment type="similarity">
    <text evidence="2 4">Belongs to the terpene synthase family.</text>
</comment>
<name>A0A1B8B574_FUSPO</name>
<sequence length="316" mass="36130">MVPCSETSDLVEISRFDTRGLGAGYKLRRHKFEHLADAGCHKARSDWIKHVGPLNEFGGCNHVNGNFSAVVLPLCRPDRLELVAYVLEYAFLHDSVLEAEDISPESQIQAEAGLRFLYERCISRLLQTDEVCAKRIAKAWKDAIDTTIRDKRIDFQSVEDYLEFRMIDTGAPFVEAIMLFGMAMTLTSQEDAELARVIRPCSAALALTNDYFSFDREMKEADTSTLINSVSIVMRLQNLDIATAKEVIKETIQSYEREFLRRIDEYKHQRGPVSEKIHQYLEAMAYQVSGNLVWSLNCPRYHPDFRCGLKACQQKE</sequence>
<dbReference type="AlphaFoldDB" id="A0A1B8B574"/>
<dbReference type="Gene3D" id="1.10.600.10">
    <property type="entry name" value="Farnesyl Diphosphate Synthase"/>
    <property type="match status" value="1"/>
</dbReference>
<dbReference type="SUPFAM" id="SSF48576">
    <property type="entry name" value="Terpenoid synthases"/>
    <property type="match status" value="1"/>
</dbReference>
<dbReference type="EMBL" id="LYXU01000001">
    <property type="protein sequence ID" value="OBS27869.1"/>
    <property type="molecule type" value="Genomic_DNA"/>
</dbReference>
<gene>
    <name evidence="5" type="ORF">FPOA_01811</name>
</gene>
<keyword evidence="6" id="KW-1185">Reference proteome</keyword>
<evidence type="ECO:0000256" key="3">
    <source>
        <dbReference type="ARBA" id="ARBA00022842"/>
    </source>
</evidence>
<dbReference type="Proteomes" id="UP000091967">
    <property type="component" value="Unassembled WGS sequence"/>
</dbReference>
<accession>A0A1B8B574</accession>
<evidence type="ECO:0000256" key="2">
    <source>
        <dbReference type="ARBA" id="ARBA00006333"/>
    </source>
</evidence>
<dbReference type="OMA" id="IYCPRYH"/>
<dbReference type="PANTHER" id="PTHR35201:SF4">
    <property type="entry name" value="BETA-PINACENE SYNTHASE-RELATED"/>
    <property type="match status" value="1"/>
</dbReference>
<dbReference type="EC" id="4.2.3.-" evidence="4"/>
<dbReference type="GO" id="GO:0008299">
    <property type="term" value="P:isoprenoid biosynthetic process"/>
    <property type="evidence" value="ECO:0007669"/>
    <property type="project" value="UniProtKB-ARBA"/>
</dbReference>
<dbReference type="GO" id="GO:0046872">
    <property type="term" value="F:metal ion binding"/>
    <property type="evidence" value="ECO:0007669"/>
    <property type="project" value="UniProtKB-KW"/>
</dbReference>
<evidence type="ECO:0000256" key="4">
    <source>
        <dbReference type="RuleBase" id="RU366034"/>
    </source>
</evidence>
<dbReference type="GO" id="GO:0010333">
    <property type="term" value="F:terpene synthase activity"/>
    <property type="evidence" value="ECO:0007669"/>
    <property type="project" value="InterPro"/>
</dbReference>
<keyword evidence="3 4" id="KW-0460">Magnesium</keyword>
<proteinExistence type="inferred from homology"/>
<comment type="cofactor">
    <cofactor evidence="1 4">
        <name>Mg(2+)</name>
        <dbReference type="ChEBI" id="CHEBI:18420"/>
    </cofactor>
</comment>
<dbReference type="STRING" id="36050.A0A1B8B574"/>
<dbReference type="PANTHER" id="PTHR35201">
    <property type="entry name" value="TERPENE SYNTHASE"/>
    <property type="match status" value="1"/>
</dbReference>
<evidence type="ECO:0000313" key="5">
    <source>
        <dbReference type="EMBL" id="OBS27869.1"/>
    </source>
</evidence>
<dbReference type="Pfam" id="PF19086">
    <property type="entry name" value="Terpene_syn_C_2"/>
    <property type="match status" value="1"/>
</dbReference>
<dbReference type="InterPro" id="IPR034686">
    <property type="entry name" value="Terpene_cyclase-like_2"/>
</dbReference>